<evidence type="ECO:0000256" key="6">
    <source>
        <dbReference type="ARBA" id="ARBA00023136"/>
    </source>
</evidence>
<dbReference type="PANTHER" id="PTHR43266">
    <property type="entry name" value="MACROLIDE-EFFLUX PROTEIN"/>
    <property type="match status" value="1"/>
</dbReference>
<evidence type="ECO:0000256" key="3">
    <source>
        <dbReference type="ARBA" id="ARBA00022475"/>
    </source>
</evidence>
<dbReference type="Gene3D" id="1.20.1250.20">
    <property type="entry name" value="MFS general substrate transporter like domains"/>
    <property type="match status" value="1"/>
</dbReference>
<evidence type="ECO:0000256" key="4">
    <source>
        <dbReference type="ARBA" id="ARBA00022692"/>
    </source>
</evidence>
<evidence type="ECO:0000256" key="5">
    <source>
        <dbReference type="ARBA" id="ARBA00022989"/>
    </source>
</evidence>
<feature type="transmembrane region" description="Helical" evidence="7">
    <location>
        <begin position="267"/>
        <end position="286"/>
    </location>
</feature>
<keyword evidence="2" id="KW-0813">Transport</keyword>
<feature type="transmembrane region" description="Helical" evidence="7">
    <location>
        <begin position="298"/>
        <end position="322"/>
    </location>
</feature>
<dbReference type="EMBL" id="CP102381">
    <property type="protein sequence ID" value="WEJ62728.1"/>
    <property type="molecule type" value="Genomic_DNA"/>
</dbReference>
<dbReference type="CDD" id="cd06173">
    <property type="entry name" value="MFS_MefA_like"/>
    <property type="match status" value="1"/>
</dbReference>
<keyword evidence="3" id="KW-1003">Cell membrane</keyword>
<feature type="transmembrane region" description="Helical" evidence="7">
    <location>
        <begin position="385"/>
        <end position="408"/>
    </location>
</feature>
<dbReference type="InterPro" id="IPR036259">
    <property type="entry name" value="MFS_trans_sf"/>
</dbReference>
<feature type="transmembrane region" description="Helical" evidence="7">
    <location>
        <begin position="92"/>
        <end position="108"/>
    </location>
</feature>
<feature type="transmembrane region" description="Helical" evidence="7">
    <location>
        <begin position="342"/>
        <end position="373"/>
    </location>
</feature>
<keyword evidence="9" id="KW-1185">Reference proteome</keyword>
<proteinExistence type="predicted"/>
<keyword evidence="5 7" id="KW-1133">Transmembrane helix</keyword>
<feature type="transmembrane region" description="Helical" evidence="7">
    <location>
        <begin position="21"/>
        <end position="45"/>
    </location>
</feature>
<name>A0ABY8CE96_9GAMM</name>
<protein>
    <submittedName>
        <fullName evidence="8">MFS transporter</fullName>
    </submittedName>
</protein>
<feature type="transmembrane region" description="Helical" evidence="7">
    <location>
        <begin position="57"/>
        <end position="80"/>
    </location>
</feature>
<evidence type="ECO:0000256" key="2">
    <source>
        <dbReference type="ARBA" id="ARBA00022448"/>
    </source>
</evidence>
<keyword evidence="4 7" id="KW-0812">Transmembrane</keyword>
<evidence type="ECO:0000256" key="7">
    <source>
        <dbReference type="SAM" id="Phobius"/>
    </source>
</evidence>
<dbReference type="InterPro" id="IPR011701">
    <property type="entry name" value="MFS"/>
</dbReference>
<dbReference type="Pfam" id="PF07690">
    <property type="entry name" value="MFS_1"/>
    <property type="match status" value="1"/>
</dbReference>
<feature type="transmembrane region" description="Helical" evidence="7">
    <location>
        <begin position="231"/>
        <end position="255"/>
    </location>
</feature>
<gene>
    <name evidence="8" type="ORF">NR989_00355</name>
</gene>
<feature type="transmembrane region" description="Helical" evidence="7">
    <location>
        <begin position="414"/>
        <end position="433"/>
    </location>
</feature>
<evidence type="ECO:0000256" key="1">
    <source>
        <dbReference type="ARBA" id="ARBA00004651"/>
    </source>
</evidence>
<sequence>MQKPLLTVNSGLLFSQKFYPIFWVQFLGAFNDNLFKNALVMLITFRLSHSSLDTGLLITLAAGLFILPFFLFSSLAGQIADHYPKRLLIKKIKLLEVLIMLLGGLALLSQELSLLFLTLFLMGSQSAFFGPIKYSILPEILDTSELLKGNGLFSGSTFIAILLGTILGGIGVLLEDGLWLMSVVIFIVALAGYIFSLRVNSDFSGDSTLQIEWNLFSSTKRMIKESRQHKTAFFSVLSISWFWFIGAVLLSQIPVLVKYDLQANDNVVIVFLALFSIGIALGAGAIGRIMLSQAHIKWHWLMLLGMTATLLLAVVSIANTNFNNLVYLQDAPHGTLLTFTQFIAIWPASMSLIALGALAVLGGAYIVPLYTLLQTHTPLAVRARMVAVNNIVNALLMVLSALLLMVGFALNLSLLNMLCILALLNIIVTIFAFKKRFIVVE</sequence>
<evidence type="ECO:0000313" key="8">
    <source>
        <dbReference type="EMBL" id="WEJ62728.1"/>
    </source>
</evidence>
<accession>A0ABY8CE96</accession>
<organism evidence="8 9">
    <name type="scientific">Thiomicrorhabdus lithotrophica</name>
    <dbReference type="NCBI Taxonomy" id="2949997"/>
    <lineage>
        <taxon>Bacteria</taxon>
        <taxon>Pseudomonadati</taxon>
        <taxon>Pseudomonadota</taxon>
        <taxon>Gammaproteobacteria</taxon>
        <taxon>Thiotrichales</taxon>
        <taxon>Piscirickettsiaceae</taxon>
        <taxon>Thiomicrorhabdus</taxon>
    </lineage>
</organism>
<feature type="transmembrane region" description="Helical" evidence="7">
    <location>
        <begin position="152"/>
        <end position="172"/>
    </location>
</feature>
<dbReference type="RefSeq" id="WP_275594984.1">
    <property type="nucleotide sequence ID" value="NZ_CP102381.1"/>
</dbReference>
<comment type="subcellular location">
    <subcellularLocation>
        <location evidence="1">Cell membrane</location>
        <topology evidence="1">Multi-pass membrane protein</topology>
    </subcellularLocation>
</comment>
<evidence type="ECO:0000313" key="9">
    <source>
        <dbReference type="Proteomes" id="UP001222275"/>
    </source>
</evidence>
<dbReference type="PANTHER" id="PTHR43266:SF2">
    <property type="entry name" value="MAJOR FACILITATOR SUPERFAMILY (MFS) PROFILE DOMAIN-CONTAINING PROTEIN"/>
    <property type="match status" value="1"/>
</dbReference>
<dbReference type="SUPFAM" id="SSF103473">
    <property type="entry name" value="MFS general substrate transporter"/>
    <property type="match status" value="1"/>
</dbReference>
<reference evidence="8 9" key="1">
    <citation type="submission" date="2022-06" db="EMBL/GenBank/DDBJ databases">
        <title>Thiomicrohabdus sp. nov, an obligately chemolithoautotrophic, sulfur-oxidizing bacterium isolated from beach of Guanyin Mountain. Amoy.</title>
        <authorList>
            <person name="Zhu H."/>
        </authorList>
    </citation>
    <scope>NUCLEOTIDE SEQUENCE [LARGE SCALE GENOMIC DNA]</scope>
    <source>
        <strain evidence="8 9">XGS-01</strain>
    </source>
</reference>
<feature type="transmembrane region" description="Helical" evidence="7">
    <location>
        <begin position="178"/>
        <end position="197"/>
    </location>
</feature>
<dbReference type="Proteomes" id="UP001222275">
    <property type="component" value="Chromosome"/>
</dbReference>
<keyword evidence="6 7" id="KW-0472">Membrane</keyword>